<evidence type="ECO:0000259" key="9">
    <source>
        <dbReference type="PROSITE" id="PS51918"/>
    </source>
</evidence>
<comment type="cofactor">
    <cofactor evidence="1">
        <name>[4Fe-4S] cluster</name>
        <dbReference type="ChEBI" id="CHEBI:49883"/>
    </cofactor>
</comment>
<organism evidence="11">
    <name type="scientific">candidate division WOR-3 bacterium</name>
    <dbReference type="NCBI Taxonomy" id="2052148"/>
    <lineage>
        <taxon>Bacteria</taxon>
        <taxon>Bacteria division WOR-3</taxon>
    </lineage>
</organism>
<protein>
    <submittedName>
        <fullName evidence="11">Radical SAM protein</fullName>
    </submittedName>
</protein>
<dbReference type="PROSITE" id="PS51918">
    <property type="entry name" value="RADICAL_SAM"/>
    <property type="match status" value="1"/>
</dbReference>
<keyword evidence="2" id="KW-0004">4Fe-4S</keyword>
<dbReference type="Gene3D" id="3.80.30.20">
    <property type="entry name" value="tm_1862 like domain"/>
    <property type="match status" value="1"/>
</dbReference>
<dbReference type="EMBL" id="DSTU01000007">
    <property type="protein sequence ID" value="HFJ54201.1"/>
    <property type="molecule type" value="Genomic_DNA"/>
</dbReference>
<dbReference type="PANTHER" id="PTHR11918:SF45">
    <property type="entry name" value="THREONYLCARBAMOYLADENOSINE TRNA METHYLTHIOTRANSFERASE"/>
    <property type="match status" value="1"/>
</dbReference>
<gene>
    <name evidence="10" type="ORF">ENP94_03860</name>
    <name evidence="11" type="ORF">ENS16_05885</name>
</gene>
<name>A0A7C3IVL7_UNCW3</name>
<evidence type="ECO:0000256" key="1">
    <source>
        <dbReference type="ARBA" id="ARBA00001966"/>
    </source>
</evidence>
<dbReference type="PROSITE" id="PS51449">
    <property type="entry name" value="MTTASE_N"/>
    <property type="match status" value="1"/>
</dbReference>
<dbReference type="InterPro" id="IPR058240">
    <property type="entry name" value="rSAM_sf"/>
</dbReference>
<dbReference type="Pfam" id="PF04055">
    <property type="entry name" value="Radical_SAM"/>
    <property type="match status" value="1"/>
</dbReference>
<evidence type="ECO:0000256" key="4">
    <source>
        <dbReference type="ARBA" id="ARBA00022691"/>
    </source>
</evidence>
<evidence type="ECO:0000256" key="2">
    <source>
        <dbReference type="ARBA" id="ARBA00022485"/>
    </source>
</evidence>
<dbReference type="InterPro" id="IPR020612">
    <property type="entry name" value="Methylthiotransferase_CS"/>
</dbReference>
<sequence length="413" mass="45878">MTAVPFATEPGRTACIATVGCRLNQAESDLLRGWLQTQGFRLVNDPGAIPDLCFVNTCAVTANAERSSLALIRSVCSLNPKPRVIVFGCLPARAPELLKNIPGVDEIWTAEEKKSRLKDILPAPVRSRALLKVQDGCDRTCSFCVVRQLRGTPAAVSPEKVLSQFQHLRQSGYQEIVLTGLNLGRYESGDWNLARLLRLLLAQPGRFRLRLASIEPDLFTDELLTVIADPRICSHFHIPLQSGDDRLLGKMDRRYRTADYARLINKILQVKPDACIGADVIVGYPGEDEPSFTRTMNFLAAIPLHYLHVFPYSPRPGTPAFELGDPVPKPVKQHRVQLLRQWSHNRRQAYARRFISTVREAVLEPDGRALTDNYLRLTCEPLPAGIPAGRLVRLVLKPAEDRLAGTVIDAGSS</sequence>
<keyword evidence="6" id="KW-0408">Iron</keyword>
<evidence type="ECO:0000256" key="7">
    <source>
        <dbReference type="ARBA" id="ARBA00023014"/>
    </source>
</evidence>
<keyword evidence="5" id="KW-0479">Metal-binding</keyword>
<accession>A0A7C3IVL7</accession>
<evidence type="ECO:0000256" key="3">
    <source>
        <dbReference type="ARBA" id="ARBA00022679"/>
    </source>
</evidence>
<dbReference type="GO" id="GO:0046872">
    <property type="term" value="F:metal ion binding"/>
    <property type="evidence" value="ECO:0007669"/>
    <property type="project" value="UniProtKB-KW"/>
</dbReference>
<dbReference type="InterPro" id="IPR038135">
    <property type="entry name" value="Methylthiotransferase_N_sf"/>
</dbReference>
<dbReference type="CDD" id="cd01335">
    <property type="entry name" value="Radical_SAM"/>
    <property type="match status" value="1"/>
</dbReference>
<keyword evidence="4" id="KW-0949">S-adenosyl-L-methionine</keyword>
<evidence type="ECO:0000256" key="6">
    <source>
        <dbReference type="ARBA" id="ARBA00023004"/>
    </source>
</evidence>
<dbReference type="AlphaFoldDB" id="A0A7C3IVL7"/>
<feature type="domain" description="MTTase N-terminal" evidence="8">
    <location>
        <begin position="12"/>
        <end position="126"/>
    </location>
</feature>
<evidence type="ECO:0000256" key="5">
    <source>
        <dbReference type="ARBA" id="ARBA00022723"/>
    </source>
</evidence>
<dbReference type="SMART" id="SM00729">
    <property type="entry name" value="Elp3"/>
    <property type="match status" value="1"/>
</dbReference>
<dbReference type="InterPro" id="IPR023404">
    <property type="entry name" value="rSAM_horseshoe"/>
</dbReference>
<dbReference type="InterPro" id="IPR007197">
    <property type="entry name" value="rSAM"/>
</dbReference>
<dbReference type="GO" id="GO:0035598">
    <property type="term" value="F:tRNA (N(6)-L-threonylcarbamoyladenosine(37)-C(2))-methylthiotransferase activity"/>
    <property type="evidence" value="ECO:0007669"/>
    <property type="project" value="TreeGrafter"/>
</dbReference>
<dbReference type="PROSITE" id="PS01278">
    <property type="entry name" value="MTTASE_RADICAL"/>
    <property type="match status" value="1"/>
</dbReference>
<comment type="caution">
    <text evidence="11">The sequence shown here is derived from an EMBL/GenBank/DDBJ whole genome shotgun (WGS) entry which is preliminary data.</text>
</comment>
<keyword evidence="3" id="KW-0808">Transferase</keyword>
<reference evidence="11" key="1">
    <citation type="journal article" date="2020" name="mSystems">
        <title>Genome- and Community-Level Interaction Insights into Carbon Utilization and Element Cycling Functions of Hydrothermarchaeota in Hydrothermal Sediment.</title>
        <authorList>
            <person name="Zhou Z."/>
            <person name="Liu Y."/>
            <person name="Xu W."/>
            <person name="Pan J."/>
            <person name="Luo Z.H."/>
            <person name="Li M."/>
        </authorList>
    </citation>
    <scope>NUCLEOTIDE SEQUENCE [LARGE SCALE GENOMIC DNA]</scope>
    <source>
        <strain evidence="10">SpSt-265</strain>
        <strain evidence="11">SpSt-465</strain>
    </source>
</reference>
<keyword evidence="7" id="KW-0411">Iron-sulfur</keyword>
<dbReference type="SFLD" id="SFLDG01082">
    <property type="entry name" value="B12-binding_domain_containing"/>
    <property type="match status" value="1"/>
</dbReference>
<dbReference type="GO" id="GO:0051539">
    <property type="term" value="F:4 iron, 4 sulfur cluster binding"/>
    <property type="evidence" value="ECO:0007669"/>
    <property type="project" value="UniProtKB-KW"/>
</dbReference>
<dbReference type="SFLD" id="SFLDS00029">
    <property type="entry name" value="Radical_SAM"/>
    <property type="match status" value="1"/>
</dbReference>
<dbReference type="PANTHER" id="PTHR11918">
    <property type="entry name" value="RADICAL SAM PROTEINS"/>
    <property type="match status" value="1"/>
</dbReference>
<evidence type="ECO:0000313" key="11">
    <source>
        <dbReference type="EMBL" id="HFJ54201.1"/>
    </source>
</evidence>
<dbReference type="SUPFAM" id="SSF102114">
    <property type="entry name" value="Radical SAM enzymes"/>
    <property type="match status" value="1"/>
</dbReference>
<dbReference type="EMBL" id="DSLG01000004">
    <property type="protein sequence ID" value="HEA87129.1"/>
    <property type="molecule type" value="Genomic_DNA"/>
</dbReference>
<dbReference type="Pfam" id="PF00919">
    <property type="entry name" value="UPF0004"/>
    <property type="match status" value="1"/>
</dbReference>
<feature type="domain" description="Radical SAM core" evidence="9">
    <location>
        <begin position="123"/>
        <end position="349"/>
    </location>
</feature>
<evidence type="ECO:0000313" key="10">
    <source>
        <dbReference type="EMBL" id="HEA87129.1"/>
    </source>
</evidence>
<dbReference type="InterPro" id="IPR006638">
    <property type="entry name" value="Elp3/MiaA/NifB-like_rSAM"/>
</dbReference>
<evidence type="ECO:0000259" key="8">
    <source>
        <dbReference type="PROSITE" id="PS51449"/>
    </source>
</evidence>
<dbReference type="InterPro" id="IPR013848">
    <property type="entry name" value="Methylthiotransferase_N"/>
</dbReference>
<dbReference type="Gene3D" id="3.40.50.12160">
    <property type="entry name" value="Methylthiotransferase, N-terminal domain"/>
    <property type="match status" value="1"/>
</dbReference>
<proteinExistence type="predicted"/>